<accession>A0AAW9R8R2</accession>
<evidence type="ECO:0000256" key="1">
    <source>
        <dbReference type="SAM" id="SignalP"/>
    </source>
</evidence>
<evidence type="ECO:0008006" key="4">
    <source>
        <dbReference type="Google" id="ProtNLM"/>
    </source>
</evidence>
<evidence type="ECO:0000313" key="3">
    <source>
        <dbReference type="Proteomes" id="UP001364472"/>
    </source>
</evidence>
<dbReference type="RefSeq" id="WP_337336186.1">
    <property type="nucleotide sequence ID" value="NZ_JBBDHC010000021.1"/>
</dbReference>
<gene>
    <name evidence="2" type="ORF">WB794_12465</name>
</gene>
<dbReference type="AlphaFoldDB" id="A0AAW9R8R2"/>
<name>A0AAW9R8R2_9GAMM</name>
<dbReference type="InterPro" id="IPR015943">
    <property type="entry name" value="WD40/YVTN_repeat-like_dom_sf"/>
</dbReference>
<dbReference type="PANTHER" id="PTHR43739:SF5">
    <property type="entry name" value="EXO-ALPHA-SIALIDASE"/>
    <property type="match status" value="1"/>
</dbReference>
<evidence type="ECO:0000313" key="2">
    <source>
        <dbReference type="EMBL" id="MEJ1250484.1"/>
    </source>
</evidence>
<dbReference type="PROSITE" id="PS51257">
    <property type="entry name" value="PROKAR_LIPOPROTEIN"/>
    <property type="match status" value="1"/>
</dbReference>
<dbReference type="PANTHER" id="PTHR43739">
    <property type="entry name" value="XYLOGLUCANASE (EUROFUNG)"/>
    <property type="match status" value="1"/>
</dbReference>
<feature type="chain" id="PRO_5043533043" description="Sortilin N-terminal domain-containing protein" evidence="1">
    <location>
        <begin position="21"/>
        <end position="947"/>
    </location>
</feature>
<comment type="caution">
    <text evidence="2">The sequence shown here is derived from an EMBL/GenBank/DDBJ whole genome shotgun (WGS) entry which is preliminary data.</text>
</comment>
<keyword evidence="3" id="KW-1185">Reference proteome</keyword>
<dbReference type="EMBL" id="JBBDHC010000021">
    <property type="protein sequence ID" value="MEJ1250484.1"/>
    <property type="molecule type" value="Genomic_DNA"/>
</dbReference>
<protein>
    <recommendedName>
        <fullName evidence="4">Sortilin N-terminal domain-containing protein</fullName>
    </recommendedName>
</protein>
<reference evidence="2 3" key="1">
    <citation type="journal article" date="2016" name="Antonie Van Leeuwenhoek">
        <title>Denitratimonas tolerans gen. nov., sp. nov., a denitrifying bacterium isolated from a bioreactor for tannery wastewater treatment.</title>
        <authorList>
            <person name="Han S.I."/>
            <person name="Kim J.O."/>
            <person name="Lee Y.R."/>
            <person name="Ekpeghere K.I."/>
            <person name="Koh S.C."/>
            <person name="Whang K.S."/>
        </authorList>
    </citation>
    <scope>NUCLEOTIDE SEQUENCE [LARGE SCALE GENOMIC DNA]</scope>
    <source>
        <strain evidence="2 3">KACC 17565</strain>
    </source>
</reference>
<sequence>MKAWAAWILAGALVACPASAGNGIWTSDGPWGGSIYALHVNPATPSILYASTRGGIFRSDDAGVTWVRKQAGFGGRGNVYAAFAMDAQAPATLWAVDSFGRVNRSTDAGENWAQTGYTVPTGYAVAVVDAPGSTGRLYVLPAGAPGILVSSDNGTSFSALASGLPTTASINRLAIDPADPLRMIAGTDQGEADPLHPATLFLSTDGGATWSGTLTQGIAPDFFHGWVQSIRFGAGNTVYATIANTMYRSDDKGLTWNGPMAVGEASWVEPDPVIPNTVMAGGRAGVKLSLDGGATTAPRNVGLLVAAGVPATVTTILMHPDYPTTPHLWIGTEDAGIYFSADNAATWNARNDGLAGTNIRALAMFHSASTHRLFAGYGDSSRPSPALFRGNTTAPGAAFSWAPSNTGLAAYQIRALAIDPTTTGSGIGSTRIFAAGRAGQVSLPADARNGGLYRSSDGGNTWSTIDAGLPLHPGFATPFVGTVRALALDPRSCASPPPAGPCVTGPLQTLYATANGVVDGSTGTVSFRILKSTNGGNFWTSSDSGLPQPVPTGAGFNENVIPVPIVVNPINPQELFVGTFSGGTDGAPPTIASGVFRSTDGGATWSHRSNGLPRVAGSTDTAFDVLSLAINPTNPAEIWCSVIDLVGGTGEGGIYRTVDGGANWANSSTGLLSVDIRAIHVDPATPGVLYASGGGTDANPGNIYKSTDSGASWQSISVGLPADAALALLADPVEPTVLYAGTTSGVWSLTQVADADGDGVPDSVEMSAPNAGDGNGNGIPDHLESHVGSLTSATDGSAARPLAPGRYFTVAITSLAGSCTQAVDVQSVYAAYHGADRAADGDRFAYPHQLARFEIRDCDSASVTLKFHGARFGTSDSLRFYGPSSPGDPETIGWHDFSSRAVRIAQDTWRLTLDNGEFGSYRPGTAHSILFEGGPAWKGGLFRDDFD</sequence>
<dbReference type="Proteomes" id="UP001364472">
    <property type="component" value="Unassembled WGS sequence"/>
</dbReference>
<keyword evidence="1" id="KW-0732">Signal</keyword>
<dbReference type="InterPro" id="IPR052025">
    <property type="entry name" value="Xyloglucanase_GH74"/>
</dbReference>
<dbReference type="Gene3D" id="2.130.10.10">
    <property type="entry name" value="YVTN repeat-like/Quinoprotein amine dehydrogenase"/>
    <property type="match status" value="5"/>
</dbReference>
<dbReference type="SUPFAM" id="SSF110296">
    <property type="entry name" value="Oligoxyloglucan reducing end-specific cellobiohydrolase"/>
    <property type="match status" value="3"/>
</dbReference>
<dbReference type="GO" id="GO:0010411">
    <property type="term" value="P:xyloglucan metabolic process"/>
    <property type="evidence" value="ECO:0007669"/>
    <property type="project" value="TreeGrafter"/>
</dbReference>
<organism evidence="2 3">
    <name type="scientific">Denitratimonas tolerans</name>
    <dbReference type="NCBI Taxonomy" id="1338420"/>
    <lineage>
        <taxon>Bacteria</taxon>
        <taxon>Pseudomonadati</taxon>
        <taxon>Pseudomonadota</taxon>
        <taxon>Gammaproteobacteria</taxon>
        <taxon>Lysobacterales</taxon>
        <taxon>Lysobacteraceae</taxon>
        <taxon>Denitratimonas</taxon>
    </lineage>
</organism>
<feature type="signal peptide" evidence="1">
    <location>
        <begin position="1"/>
        <end position="20"/>
    </location>
</feature>
<dbReference type="CDD" id="cd15482">
    <property type="entry name" value="Sialidase_non-viral"/>
    <property type="match status" value="2"/>
</dbReference>
<proteinExistence type="predicted"/>